<keyword evidence="4" id="KW-1185">Reference proteome</keyword>
<evidence type="ECO:0000313" key="3">
    <source>
        <dbReference type="EMBL" id="MDT0595381.1"/>
    </source>
</evidence>
<feature type="domain" description="Tail sheath protein C-terminal" evidence="2">
    <location>
        <begin position="412"/>
        <end position="518"/>
    </location>
</feature>
<dbReference type="InterPro" id="IPR020287">
    <property type="entry name" value="Tail_sheath_C"/>
</dbReference>
<protein>
    <submittedName>
        <fullName evidence="3">Phage tail sheath C-terminal domain-containing protein</fullName>
    </submittedName>
</protein>
<dbReference type="PANTHER" id="PTHR35861">
    <property type="match status" value="1"/>
</dbReference>
<accession>A0ABU2ZRX6</accession>
<proteinExistence type="inferred from homology"/>
<evidence type="ECO:0000256" key="1">
    <source>
        <dbReference type="ARBA" id="ARBA00008005"/>
    </source>
</evidence>
<evidence type="ECO:0000313" key="4">
    <source>
        <dbReference type="Proteomes" id="UP001253545"/>
    </source>
</evidence>
<evidence type="ECO:0000259" key="2">
    <source>
        <dbReference type="Pfam" id="PF17482"/>
    </source>
</evidence>
<dbReference type="InterPro" id="IPR052042">
    <property type="entry name" value="Tail_sheath_structural"/>
</dbReference>
<organism evidence="3 4">
    <name type="scientific">Glaciecola petra</name>
    <dbReference type="NCBI Taxonomy" id="3075602"/>
    <lineage>
        <taxon>Bacteria</taxon>
        <taxon>Pseudomonadati</taxon>
        <taxon>Pseudomonadota</taxon>
        <taxon>Gammaproteobacteria</taxon>
        <taxon>Alteromonadales</taxon>
        <taxon>Alteromonadaceae</taxon>
        <taxon>Glaciecola</taxon>
    </lineage>
</organism>
<dbReference type="Pfam" id="PF17482">
    <property type="entry name" value="Phage_sheath_1C"/>
    <property type="match status" value="1"/>
</dbReference>
<dbReference type="Proteomes" id="UP001253545">
    <property type="component" value="Unassembled WGS sequence"/>
</dbReference>
<comment type="similarity">
    <text evidence="1">Belongs to the myoviridae tail sheath protein family.</text>
</comment>
<gene>
    <name evidence="3" type="ORF">RM552_11035</name>
</gene>
<dbReference type="PANTHER" id="PTHR35861:SF1">
    <property type="entry name" value="PHAGE TAIL SHEATH PROTEIN"/>
    <property type="match status" value="1"/>
</dbReference>
<dbReference type="RefSeq" id="WP_311368898.1">
    <property type="nucleotide sequence ID" value="NZ_JAVRHX010000003.1"/>
</dbReference>
<dbReference type="Gene3D" id="3.40.50.11780">
    <property type="match status" value="1"/>
</dbReference>
<comment type="caution">
    <text evidence="3">The sequence shown here is derived from an EMBL/GenBank/DDBJ whole genome shotgun (WGS) entry which is preliminary data.</text>
</comment>
<name>A0ABU2ZRX6_9ALTE</name>
<sequence length="523" mass="57809">MPSFKRPGVYIQEVNTIQSIAQVETAIPAFVGYTEKHNNNGRDVLNRAIRISSFYEFEQIFGGTPEHIFNLSSAGATSVRLAKRRFSLDFVSPVYRLFASMKLFYANGGKDCYVVSVGAYQHQKIAQNLVKKSFRRAKISSNVSIPASQGINQNALESGIAILETQADVTMLVIPDAISLDEADCFSLQRNMLHHCGHITKNRVAIFDVFEGYSNNNSLERFRNAIENGPGAEFCAVYHPWLKTTVFDTSEISFQNLTQHSREILGKSLSSTLGSGRAMKRVDIAALTAAISGPLTKQLIKPKISADQAHRILLSISKDYAQLISAMCENVNLLPPSSAIAGVYTRVDETRGVWKAPANTRLNLVKAPAFVIDDNEQADLNAPANGKSINAIRSFIGKGILVWGARTYQGNSNDWRYISVRRMLIMIEQSLLAGLRQFVFEPNNANTWSTMINMIENFLHQLYQQGAFAGSKASDAFGVNIGLGQTMTVADIEANQIKIEVFVAPVRPAEFIVMRLVIELQGQ</sequence>
<dbReference type="EMBL" id="JAVRHX010000003">
    <property type="protein sequence ID" value="MDT0595381.1"/>
    <property type="molecule type" value="Genomic_DNA"/>
</dbReference>
<reference evidence="3 4" key="1">
    <citation type="submission" date="2023-09" db="EMBL/GenBank/DDBJ databases">
        <authorList>
            <person name="Rey-Velasco X."/>
        </authorList>
    </citation>
    <scope>NUCLEOTIDE SEQUENCE [LARGE SCALE GENOMIC DNA]</scope>
    <source>
        <strain evidence="3 4">P117</strain>
    </source>
</reference>